<protein>
    <submittedName>
        <fullName evidence="3">WAS/WASL interacting protein family member 3</fullName>
    </submittedName>
</protein>
<dbReference type="PROSITE" id="PS51082">
    <property type="entry name" value="WH2"/>
    <property type="match status" value="1"/>
</dbReference>
<dbReference type="AlphaFoldDB" id="F7BVT7"/>
<proteinExistence type="predicted"/>
<accession>F7BVT7</accession>
<evidence type="ECO:0000313" key="3">
    <source>
        <dbReference type="Ensembl" id="ENSXETP00000026320"/>
    </source>
</evidence>
<feature type="region of interest" description="Disordered" evidence="1">
    <location>
        <begin position="1"/>
        <end position="361"/>
    </location>
</feature>
<dbReference type="InParanoid" id="F7BVT7"/>
<dbReference type="Bgee" id="ENSXETG00000012051">
    <property type="expression patterns" value="Expressed in liver and 14 other cell types or tissues"/>
</dbReference>
<organism evidence="3">
    <name type="scientific">Xenopus tropicalis</name>
    <name type="common">Western clawed frog</name>
    <name type="synonym">Silurana tropicalis</name>
    <dbReference type="NCBI Taxonomy" id="8364"/>
    <lineage>
        <taxon>Eukaryota</taxon>
        <taxon>Metazoa</taxon>
        <taxon>Chordata</taxon>
        <taxon>Craniata</taxon>
        <taxon>Vertebrata</taxon>
        <taxon>Euteleostomi</taxon>
        <taxon>Amphibia</taxon>
        <taxon>Batrachia</taxon>
        <taxon>Anura</taxon>
        <taxon>Pipoidea</taxon>
        <taxon>Pipidae</taxon>
        <taxon>Xenopodinae</taxon>
        <taxon>Xenopus</taxon>
        <taxon>Silurana</taxon>
    </lineage>
</organism>
<evidence type="ECO:0000256" key="1">
    <source>
        <dbReference type="SAM" id="MobiDB-lite"/>
    </source>
</evidence>
<dbReference type="Ensembl" id="ENSXETT00000026320">
    <property type="protein sequence ID" value="ENSXETP00000026320"/>
    <property type="gene ID" value="ENSXETG00000012051"/>
</dbReference>
<dbReference type="HOGENOM" id="CLU_039513_0_0_1"/>
<feature type="compositionally biased region" description="Pro residues" evidence="1">
    <location>
        <begin position="144"/>
        <end position="159"/>
    </location>
</feature>
<name>F7BVT7_XENTR</name>
<feature type="compositionally biased region" description="Pro residues" evidence="1">
    <location>
        <begin position="209"/>
        <end position="225"/>
    </location>
</feature>
<feature type="compositionally biased region" description="Polar residues" evidence="1">
    <location>
        <begin position="338"/>
        <end position="361"/>
    </location>
</feature>
<sequence length="471" mass="50638">MPVPPPPPPPPAAPPPPPPPPSFSKGQAATPKLNQGDSGGRSALLSDIHKGARLKKVTQINDRSAPQIDGEKKSSSSGNGRGAVAPPSGGLFAGGFPVLKPPGQRDTSGNKSALPVKPGVNTLHTPGLPKRPTSPAPATIAMRAPPPPRPTILGPPPTPSVSSKPQMMLANATISQAYKERSTNHPPLPPFFPQGNKSPKAPRPLSQSFPPPPPPLPSHPPPAPPSGYTGKTDDSYPPPPSTADEFPKTYPSLPERDYPAFPPPPPPPPPLHLSLASKRRLSEPLPPPPPTVLDQSNAPSRPMKNPPALPPPLHGRNVKVTGSNGSRLVPPPPPPIRSPSTELTSRQQTNQNVPHKNSTQQAYPLSKAGSMNHLDDFESKFPFHSVEDFPPPEYYEPIKRLYPSKSIKGMCNIYSNITIKVEKRHTSIKFNLFDFLQHFFVLRATTYIYCLPYHMYCTSKIMSKPHILVVG</sequence>
<feature type="compositionally biased region" description="Pro residues" evidence="1">
    <location>
        <begin position="260"/>
        <end position="271"/>
    </location>
</feature>
<dbReference type="GeneTree" id="ENSGT00940000160267"/>
<dbReference type="InterPro" id="IPR003124">
    <property type="entry name" value="WH2_dom"/>
</dbReference>
<dbReference type="CDD" id="cd22077">
    <property type="entry name" value="WH2_WAS_WASL-2_3"/>
    <property type="match status" value="1"/>
</dbReference>
<evidence type="ECO:0000259" key="2">
    <source>
        <dbReference type="PROSITE" id="PS51082"/>
    </source>
</evidence>
<feature type="compositionally biased region" description="Pro residues" evidence="1">
    <location>
        <begin position="304"/>
        <end position="313"/>
    </location>
</feature>
<dbReference type="Pfam" id="PF02205">
    <property type="entry name" value="WH2"/>
    <property type="match status" value="1"/>
</dbReference>
<dbReference type="FunCoup" id="F7BVT7">
    <property type="interactions" value="1418"/>
</dbReference>
<feature type="domain" description="WH2" evidence="2">
    <location>
        <begin position="40"/>
        <end position="57"/>
    </location>
</feature>
<dbReference type="SMART" id="SM00246">
    <property type="entry name" value="WH2"/>
    <property type="match status" value="1"/>
</dbReference>
<dbReference type="GO" id="GO:0003779">
    <property type="term" value="F:actin binding"/>
    <property type="evidence" value="ECO:0007669"/>
    <property type="project" value="InterPro"/>
</dbReference>
<dbReference type="eggNOG" id="KOG4462">
    <property type="taxonomic scope" value="Eukaryota"/>
</dbReference>
<feature type="compositionally biased region" description="Pro residues" evidence="1">
    <location>
        <begin position="1"/>
        <end position="22"/>
    </location>
</feature>
<reference evidence="3" key="1">
    <citation type="journal article" date="2010" name="Science">
        <title>The genome of the Western clawed frog Xenopus tropicalis.</title>
        <authorList>
            <person name="Hellsten U."/>
            <person name="Harland R.M."/>
            <person name="Gilchrist M.J."/>
            <person name="Hendrix D."/>
            <person name="Jurka J."/>
            <person name="Kapitonov V."/>
            <person name="Ovcharenko I."/>
            <person name="Putnam N.H."/>
            <person name="Shu S."/>
            <person name="Taher L."/>
            <person name="Blitz I.L."/>
            <person name="Blumberg B."/>
            <person name="Dichmann D.S."/>
            <person name="Dubchak I."/>
            <person name="Amaya E."/>
            <person name="Detter J.C."/>
            <person name="Fletcher R."/>
            <person name="Gerhard D.S."/>
            <person name="Goodstein D."/>
            <person name="Graves T."/>
            <person name="Grigoriev I.V."/>
            <person name="Grimwood J."/>
            <person name="Kawashima T."/>
            <person name="Lindquist E."/>
            <person name="Lucas S.M."/>
            <person name="Mead P.E."/>
            <person name="Mitros T."/>
            <person name="Ogino H."/>
            <person name="Ohta Y."/>
            <person name="Poliakov A.V."/>
            <person name="Pollet N."/>
            <person name="Robert J."/>
            <person name="Salamov A."/>
            <person name="Sater A.K."/>
            <person name="Schmutz J."/>
            <person name="Terry A."/>
            <person name="Vize P.D."/>
            <person name="Warren W.C."/>
            <person name="Wells D."/>
            <person name="Wills A."/>
            <person name="Wilson R.K."/>
            <person name="Zimmerman L.B."/>
            <person name="Zorn A.M."/>
            <person name="Grainger R."/>
            <person name="Grammer T."/>
            <person name="Khokha M.K."/>
            <person name="Richardson P.M."/>
            <person name="Rokhsar D.S."/>
        </authorList>
    </citation>
    <scope>NUCLEOTIDE SEQUENCE [LARGE SCALE GENOMIC DNA]</scope>
    <source>
        <strain evidence="3">Nigerian</strain>
    </source>
</reference>
<gene>
    <name evidence="3" type="primary">wipf3</name>
</gene>
<feature type="compositionally biased region" description="Polar residues" evidence="1">
    <location>
        <begin position="24"/>
        <end position="36"/>
    </location>
</feature>
<reference evidence="3" key="2">
    <citation type="submission" date="2011-07" db="UniProtKB">
        <authorList>
            <consortium name="Ensembl"/>
        </authorList>
    </citation>
    <scope>IDENTIFICATION</scope>
</reference>